<evidence type="ECO:0000313" key="3">
    <source>
        <dbReference type="Proteomes" id="UP000540412"/>
    </source>
</evidence>
<evidence type="ECO:0000256" key="1">
    <source>
        <dbReference type="RuleBase" id="RU362001"/>
    </source>
</evidence>
<dbReference type="Proteomes" id="UP000540412">
    <property type="component" value="Unassembled WGS sequence"/>
</dbReference>
<dbReference type="Gene3D" id="1.10.287.1060">
    <property type="entry name" value="ESAT-6-like"/>
    <property type="match status" value="1"/>
</dbReference>
<keyword evidence="3" id="KW-1185">Reference proteome</keyword>
<gene>
    <name evidence="2" type="ORF">BJY24_007404</name>
</gene>
<accession>A0A7W9PM08</accession>
<dbReference type="InterPro" id="IPR010310">
    <property type="entry name" value="T7SS_ESAT-6-like"/>
</dbReference>
<dbReference type="RefSeq" id="WP_246829675.1">
    <property type="nucleotide sequence ID" value="NZ_JACHIT010000002.1"/>
</dbReference>
<protein>
    <recommendedName>
        <fullName evidence="1">ESAT-6-like protein</fullName>
    </recommendedName>
</protein>
<evidence type="ECO:0000313" key="2">
    <source>
        <dbReference type="EMBL" id="MBB5918492.1"/>
    </source>
</evidence>
<comment type="similarity">
    <text evidence="1">Belongs to the WXG100 family.</text>
</comment>
<dbReference type="AlphaFoldDB" id="A0A7W9PM08"/>
<dbReference type="SUPFAM" id="SSF140453">
    <property type="entry name" value="EsxAB dimer-like"/>
    <property type="match status" value="1"/>
</dbReference>
<dbReference type="EMBL" id="JACHIT010000002">
    <property type="protein sequence ID" value="MBB5918492.1"/>
    <property type="molecule type" value="Genomic_DNA"/>
</dbReference>
<proteinExistence type="inferred from homology"/>
<comment type="caution">
    <text evidence="2">The sequence shown here is derived from an EMBL/GenBank/DDBJ whole genome shotgun (WGS) entry which is preliminary data.</text>
</comment>
<dbReference type="NCBIfam" id="TIGR03930">
    <property type="entry name" value="WXG100_ESAT6"/>
    <property type="match status" value="1"/>
</dbReference>
<dbReference type="InterPro" id="IPR036689">
    <property type="entry name" value="ESAT-6-like_sf"/>
</dbReference>
<organism evidence="2 3">
    <name type="scientific">Nocardia transvalensis</name>
    <dbReference type="NCBI Taxonomy" id="37333"/>
    <lineage>
        <taxon>Bacteria</taxon>
        <taxon>Bacillati</taxon>
        <taxon>Actinomycetota</taxon>
        <taxon>Actinomycetes</taxon>
        <taxon>Mycobacteriales</taxon>
        <taxon>Nocardiaceae</taxon>
        <taxon>Nocardia</taxon>
    </lineage>
</organism>
<reference evidence="2 3" key="1">
    <citation type="submission" date="2020-08" db="EMBL/GenBank/DDBJ databases">
        <title>Sequencing the genomes of 1000 actinobacteria strains.</title>
        <authorList>
            <person name="Klenk H.-P."/>
        </authorList>
    </citation>
    <scope>NUCLEOTIDE SEQUENCE [LARGE SCALE GENOMIC DNA]</scope>
    <source>
        <strain evidence="2 3">DSM 43582</strain>
    </source>
</reference>
<sequence length="102" mass="11033">MQVDPARLREAAAYIGGKARYLGEKIAELDRTVGRELLADGWQGRSASAYDESWLEWKAGADAIVEALEQSASDLAATATLYEAQDERNSDSIAQAGGEQRT</sequence>
<name>A0A7W9PM08_9NOCA</name>
<dbReference type="Pfam" id="PF06013">
    <property type="entry name" value="WXG100"/>
    <property type="match status" value="1"/>
</dbReference>